<feature type="binding site" evidence="1">
    <location>
        <position position="268"/>
    </location>
    <ligand>
        <name>Zn(2+)</name>
        <dbReference type="ChEBI" id="CHEBI:29105"/>
        <note>catalytic</note>
    </ligand>
</feature>
<feature type="binding site" evidence="1">
    <location>
        <position position="258"/>
    </location>
    <ligand>
        <name>Zn(2+)</name>
        <dbReference type="ChEBI" id="CHEBI:29105"/>
        <note>catalytic</note>
    </ligand>
</feature>
<accession>A0A8S1V8L6</accession>
<evidence type="ECO:0000313" key="3">
    <source>
        <dbReference type="EMBL" id="CAD8172162.1"/>
    </source>
</evidence>
<evidence type="ECO:0000256" key="1">
    <source>
        <dbReference type="PROSITE-ProRule" id="PRU01211"/>
    </source>
</evidence>
<dbReference type="PANTHER" id="PTHR10127">
    <property type="entry name" value="DISCOIDIN, CUB, EGF, LAMININ , AND ZINC METALLOPROTEASE DOMAIN CONTAINING"/>
    <property type="match status" value="1"/>
</dbReference>
<sequence>MYNYFESFNVILFCSFYKIAFKFTEYRVNQIKQFNIDKYHFLFFQLLVNIKIFKWTADSIVKISKKNSQPNSSLEENYVRYCLVTEDYLKGFESQYKQPKQINSGYQQQQPFQQQSNYSGNYSSQSNQIYQQQQPFQQHRIQQQLFYQPPIQYYPPYQQDNYPLQQSRSQLQNYQNSNQKLQSLTFADWVWPKAINEFEQKTPIQFVKIRNPREYNQYVKYYKSRINQSYVLWIGRSLSRKEHPVYIDDKFPYGTYLHKIMHILGFNHEQCRQDRDNYVSVQFSEKDSLNLKYQYEKKGFMKSDYDPQSILHYYLNKNMISKSEYKNYQFGQRSQLSEGDINAIQLVYGKSQCTFEDLIINRSTFQDLLKTILIQTQNGLFRSEKKKIEKG</sequence>
<reference evidence="3" key="1">
    <citation type="submission" date="2021-01" db="EMBL/GenBank/DDBJ databases">
        <authorList>
            <consortium name="Genoscope - CEA"/>
            <person name="William W."/>
        </authorList>
    </citation>
    <scope>NUCLEOTIDE SEQUENCE</scope>
</reference>
<dbReference type="GO" id="GO:0006508">
    <property type="term" value="P:proteolysis"/>
    <property type="evidence" value="ECO:0007669"/>
    <property type="project" value="InterPro"/>
</dbReference>
<comment type="cofactor">
    <cofactor evidence="1">
        <name>Zn(2+)</name>
        <dbReference type="ChEBI" id="CHEBI:29105"/>
    </cofactor>
    <text evidence="1">Binds 1 zinc ion per subunit.</text>
</comment>
<dbReference type="SMART" id="SM00235">
    <property type="entry name" value="ZnMc"/>
    <property type="match status" value="1"/>
</dbReference>
<evidence type="ECO:0000259" key="2">
    <source>
        <dbReference type="PROSITE" id="PS51864"/>
    </source>
</evidence>
<dbReference type="EMBL" id="CAJJDO010000056">
    <property type="protein sequence ID" value="CAD8172162.1"/>
    <property type="molecule type" value="Genomic_DNA"/>
</dbReference>
<feature type="binding site" evidence="1">
    <location>
        <position position="262"/>
    </location>
    <ligand>
        <name>Zn(2+)</name>
        <dbReference type="ChEBI" id="CHEBI:29105"/>
        <note>catalytic</note>
    </ligand>
</feature>
<name>A0A8S1V8L6_9CILI</name>
<keyword evidence="4" id="KW-1185">Reference proteome</keyword>
<protein>
    <recommendedName>
        <fullName evidence="2">Peptidase M12A domain-containing protein</fullName>
    </recommendedName>
</protein>
<dbReference type="Proteomes" id="UP000689195">
    <property type="component" value="Unassembled WGS sequence"/>
</dbReference>
<comment type="caution">
    <text evidence="1">Lacks conserved residue(s) required for the propagation of feature annotation.</text>
</comment>
<dbReference type="GO" id="GO:0008270">
    <property type="term" value="F:zinc ion binding"/>
    <property type="evidence" value="ECO:0007669"/>
    <property type="project" value="UniProtKB-UniRule"/>
</dbReference>
<dbReference type="PROSITE" id="PS51864">
    <property type="entry name" value="ASTACIN"/>
    <property type="match status" value="1"/>
</dbReference>
<organism evidence="3 4">
    <name type="scientific">Paramecium pentaurelia</name>
    <dbReference type="NCBI Taxonomy" id="43138"/>
    <lineage>
        <taxon>Eukaryota</taxon>
        <taxon>Sar</taxon>
        <taxon>Alveolata</taxon>
        <taxon>Ciliophora</taxon>
        <taxon>Intramacronucleata</taxon>
        <taxon>Oligohymenophorea</taxon>
        <taxon>Peniculida</taxon>
        <taxon>Parameciidae</taxon>
        <taxon>Paramecium</taxon>
    </lineage>
</organism>
<dbReference type="GO" id="GO:0004222">
    <property type="term" value="F:metalloendopeptidase activity"/>
    <property type="evidence" value="ECO:0007669"/>
    <property type="project" value="InterPro"/>
</dbReference>
<dbReference type="InterPro" id="IPR006026">
    <property type="entry name" value="Peptidase_Metallo"/>
</dbReference>
<gene>
    <name evidence="3" type="ORF">PPENT_87.1.T0560122</name>
</gene>
<dbReference type="Pfam" id="PF01400">
    <property type="entry name" value="Astacin"/>
    <property type="match status" value="1"/>
</dbReference>
<dbReference type="AlphaFoldDB" id="A0A8S1V8L6"/>
<dbReference type="OrthoDB" id="310934at2759"/>
<keyword evidence="1" id="KW-0479">Metal-binding</keyword>
<feature type="domain" description="Peptidase M12A" evidence="2">
    <location>
        <begin position="144"/>
        <end position="354"/>
    </location>
</feature>
<dbReference type="InterPro" id="IPR001506">
    <property type="entry name" value="Peptidase_M12A"/>
</dbReference>
<keyword evidence="1" id="KW-0862">Zinc</keyword>
<dbReference type="PANTHER" id="PTHR10127:SF850">
    <property type="entry name" value="METALLOENDOPEPTIDASE"/>
    <property type="match status" value="1"/>
</dbReference>
<comment type="caution">
    <text evidence="3">The sequence shown here is derived from an EMBL/GenBank/DDBJ whole genome shotgun (WGS) entry which is preliminary data.</text>
</comment>
<proteinExistence type="predicted"/>
<evidence type="ECO:0000313" key="4">
    <source>
        <dbReference type="Proteomes" id="UP000689195"/>
    </source>
</evidence>